<feature type="domain" description="Amidohydrolase-related" evidence="8">
    <location>
        <begin position="44"/>
        <end position="391"/>
    </location>
</feature>
<protein>
    <submittedName>
        <fullName evidence="9">N-acetylglucosamine-6-phosphate deacetylase</fullName>
    </submittedName>
</protein>
<comment type="similarity">
    <text evidence="1 5">Belongs to the metallo-dependent hydrolases superfamily. NagA family.</text>
</comment>
<evidence type="ECO:0000256" key="7">
    <source>
        <dbReference type="PIRSR" id="PIRSR038994-3"/>
    </source>
</evidence>
<dbReference type="RefSeq" id="WP_038281616.1">
    <property type="nucleotide sequence ID" value="NZ_JPME01000015.1"/>
</dbReference>
<organism evidence="9 10">
    <name type="scientific">Lacrimispora celerecrescens</name>
    <dbReference type="NCBI Taxonomy" id="29354"/>
    <lineage>
        <taxon>Bacteria</taxon>
        <taxon>Bacillati</taxon>
        <taxon>Bacillota</taxon>
        <taxon>Clostridia</taxon>
        <taxon>Lachnospirales</taxon>
        <taxon>Lachnospiraceae</taxon>
        <taxon>Lacrimispora</taxon>
    </lineage>
</organism>
<feature type="binding site" evidence="7">
    <location>
        <position position="192"/>
    </location>
    <ligand>
        <name>Zn(2+)</name>
        <dbReference type="ChEBI" id="CHEBI:29105"/>
    </ligand>
</feature>
<dbReference type="GO" id="GO:0006046">
    <property type="term" value="P:N-acetylglucosamine catabolic process"/>
    <property type="evidence" value="ECO:0007669"/>
    <property type="project" value="TreeGrafter"/>
</dbReference>
<dbReference type="Gene3D" id="2.30.40.10">
    <property type="entry name" value="Urease, subunit C, domain 1"/>
    <property type="match status" value="1"/>
</dbReference>
<dbReference type="Pfam" id="PF01979">
    <property type="entry name" value="Amidohydro_1"/>
    <property type="match status" value="1"/>
</dbReference>
<sequence>MVLYSKHIILENQEFDGFLEMEHGKIKALHKEFTGQYEDYSDFVILPGFIDIHIHGWATGSFWFEKSAAAIKEMCRTLPYAGVTSYLATSGADTIPEIKRCIEAADDAYEADYSGAELLGVHLEGPFINPLYRGMQREDCCILPSLTVMEDLYNSFRNKELCRYMTIAVEQEGAREVLGICKEKGIQTSIGHSGATFSQIKEIKDAGVGGFTHTFSGMRGFHHRELGVAGAALYFDDMMCEFAKQTGMTVSHEAFDIAYRIKGSKRIIMTTDCSGLAQTRTEFDHYVRKMKFIKEGDKVRIEHYDGREEWMDPKDYQAVRELELSYIGSIQNMARHTSVDWLDIMRMTSLNPARYIHAEDRKGSIAPGKDADLTIVDSDLNLVSVFCRGKEIRERDEMCGK</sequence>
<evidence type="ECO:0000256" key="3">
    <source>
        <dbReference type="ARBA" id="ARBA00022801"/>
    </source>
</evidence>
<dbReference type="STRING" id="29354.IO98_13065"/>
<dbReference type="PIRSF" id="PIRSF038994">
    <property type="entry name" value="NagA"/>
    <property type="match status" value="1"/>
</dbReference>
<keyword evidence="3 5" id="KW-0378">Hydrolase</keyword>
<keyword evidence="2 7" id="KW-0479">Metal-binding</keyword>
<evidence type="ECO:0000256" key="4">
    <source>
        <dbReference type="ARBA" id="ARBA00023277"/>
    </source>
</evidence>
<dbReference type="OrthoDB" id="9776488at2"/>
<comment type="caution">
    <text evidence="9">The sequence shown here is derived from an EMBL/GenBank/DDBJ whole genome shotgun (WGS) entry which is preliminary data.</text>
</comment>
<accession>A0A084JKZ1</accession>
<keyword evidence="4 5" id="KW-0119">Carbohydrate metabolism</keyword>
<name>A0A084JKZ1_9FIRM</name>
<dbReference type="SUPFAM" id="SSF51338">
    <property type="entry name" value="Composite domain of metallo-dependent hydrolases"/>
    <property type="match status" value="1"/>
</dbReference>
<evidence type="ECO:0000256" key="5">
    <source>
        <dbReference type="PIRNR" id="PIRNR038994"/>
    </source>
</evidence>
<proteinExistence type="inferred from homology"/>
<dbReference type="InterPro" id="IPR006680">
    <property type="entry name" value="Amidohydro-rel"/>
</dbReference>
<feature type="active site" description="Proton donor/acceptor" evidence="6">
    <location>
        <position position="272"/>
    </location>
</feature>
<evidence type="ECO:0000313" key="10">
    <source>
        <dbReference type="Proteomes" id="UP000028525"/>
    </source>
</evidence>
<dbReference type="InterPro" id="IPR011059">
    <property type="entry name" value="Metal-dep_hydrolase_composite"/>
</dbReference>
<dbReference type="InterPro" id="IPR003764">
    <property type="entry name" value="GlcNAc_6-P_deAcase"/>
</dbReference>
<keyword evidence="10" id="KW-1185">Reference proteome</keyword>
<dbReference type="EMBL" id="JPME01000015">
    <property type="protein sequence ID" value="KEZ89625.1"/>
    <property type="molecule type" value="Genomic_DNA"/>
</dbReference>
<feature type="binding site" evidence="7">
    <location>
        <position position="213"/>
    </location>
    <ligand>
        <name>Zn(2+)</name>
        <dbReference type="ChEBI" id="CHEBI:29105"/>
    </ligand>
</feature>
<dbReference type="GO" id="GO:0008448">
    <property type="term" value="F:N-acetylglucosamine-6-phosphate deacetylase activity"/>
    <property type="evidence" value="ECO:0007669"/>
    <property type="project" value="InterPro"/>
</dbReference>
<dbReference type="SUPFAM" id="SSF51556">
    <property type="entry name" value="Metallo-dependent hydrolases"/>
    <property type="match status" value="1"/>
</dbReference>
<gene>
    <name evidence="9" type="ORF">IO98_13065</name>
</gene>
<dbReference type="PANTHER" id="PTHR11113:SF14">
    <property type="entry name" value="N-ACETYLGLUCOSAMINE-6-PHOSPHATE DEACETYLASE"/>
    <property type="match status" value="1"/>
</dbReference>
<evidence type="ECO:0000256" key="2">
    <source>
        <dbReference type="ARBA" id="ARBA00022723"/>
    </source>
</evidence>
<reference evidence="9 10" key="1">
    <citation type="submission" date="2014-07" db="EMBL/GenBank/DDBJ databases">
        <title>Draft genome of Clostridium celerecrescens 152B isolated from sediments associated with methane hydrate from Krishna Godavari basin.</title>
        <authorList>
            <person name="Honkalas V.S."/>
            <person name="Dabir A.P."/>
            <person name="Arora P."/>
            <person name="Dhakephalkar P.K."/>
        </authorList>
    </citation>
    <scope>NUCLEOTIDE SEQUENCE [LARGE SCALE GENOMIC DNA]</scope>
    <source>
        <strain evidence="9 10">152B</strain>
    </source>
</reference>
<dbReference type="PANTHER" id="PTHR11113">
    <property type="entry name" value="N-ACETYLGLUCOSAMINE-6-PHOSPHATE DEACETYLASE"/>
    <property type="match status" value="1"/>
</dbReference>
<evidence type="ECO:0000256" key="6">
    <source>
        <dbReference type="PIRSR" id="PIRSR038994-1"/>
    </source>
</evidence>
<dbReference type="InterPro" id="IPR032466">
    <property type="entry name" value="Metal_Hydrolase"/>
</dbReference>
<comment type="cofactor">
    <cofactor evidence="7">
        <name>a divalent metal cation</name>
        <dbReference type="ChEBI" id="CHEBI:60240"/>
    </cofactor>
    <text evidence="7">Binds 1 divalent metal cation per subunit.</text>
</comment>
<dbReference type="AlphaFoldDB" id="A0A084JKZ1"/>
<evidence type="ECO:0000313" key="9">
    <source>
        <dbReference type="EMBL" id="KEZ89625.1"/>
    </source>
</evidence>
<dbReference type="Proteomes" id="UP000028525">
    <property type="component" value="Unassembled WGS sequence"/>
</dbReference>
<dbReference type="Gene3D" id="3.20.20.140">
    <property type="entry name" value="Metal-dependent hydrolases"/>
    <property type="match status" value="1"/>
</dbReference>
<dbReference type="GO" id="GO:0046872">
    <property type="term" value="F:metal ion binding"/>
    <property type="evidence" value="ECO:0007669"/>
    <property type="project" value="UniProtKB-KW"/>
</dbReference>
<feature type="binding site" evidence="7">
    <location>
        <position position="124"/>
    </location>
    <ligand>
        <name>Zn(2+)</name>
        <dbReference type="ChEBI" id="CHEBI:29105"/>
    </ligand>
</feature>
<evidence type="ECO:0000259" key="8">
    <source>
        <dbReference type="Pfam" id="PF01979"/>
    </source>
</evidence>
<evidence type="ECO:0000256" key="1">
    <source>
        <dbReference type="ARBA" id="ARBA00010716"/>
    </source>
</evidence>